<dbReference type="EMBL" id="WJQU01000002">
    <property type="protein sequence ID" value="KAJ6641331.1"/>
    <property type="molecule type" value="Genomic_DNA"/>
</dbReference>
<keyword evidence="3 4" id="KW-0472">Membrane</keyword>
<accession>A0A9Q0N1Z0</accession>
<dbReference type="GO" id="GO:0005765">
    <property type="term" value="C:lysosomal membrane"/>
    <property type="evidence" value="ECO:0007669"/>
    <property type="project" value="TreeGrafter"/>
</dbReference>
<dbReference type="PANTHER" id="PTHR46121">
    <property type="entry name" value="STEROIDOGENIC ACUTE REGULATORY PROTEIN-LIKE"/>
    <property type="match status" value="1"/>
</dbReference>
<keyword evidence="2 4" id="KW-0812">Transmembrane</keyword>
<protein>
    <submittedName>
        <fullName evidence="7">Steroidogenic acute regulatory protein-like</fullName>
    </submittedName>
</protein>
<keyword evidence="8" id="KW-1185">Reference proteome</keyword>
<organism evidence="7 8">
    <name type="scientific">Pseudolycoriella hygida</name>
    <dbReference type="NCBI Taxonomy" id="35572"/>
    <lineage>
        <taxon>Eukaryota</taxon>
        <taxon>Metazoa</taxon>
        <taxon>Ecdysozoa</taxon>
        <taxon>Arthropoda</taxon>
        <taxon>Hexapoda</taxon>
        <taxon>Insecta</taxon>
        <taxon>Pterygota</taxon>
        <taxon>Neoptera</taxon>
        <taxon>Endopterygota</taxon>
        <taxon>Diptera</taxon>
        <taxon>Nematocera</taxon>
        <taxon>Sciaroidea</taxon>
        <taxon>Sciaridae</taxon>
        <taxon>Pseudolycoriella</taxon>
    </lineage>
</organism>
<dbReference type="OrthoDB" id="74575at2759"/>
<dbReference type="InterPro" id="IPR000799">
    <property type="entry name" value="StAR-like"/>
</dbReference>
<evidence type="ECO:0000313" key="7">
    <source>
        <dbReference type="EMBL" id="KAJ6641331.1"/>
    </source>
</evidence>
<dbReference type="Proteomes" id="UP001151699">
    <property type="component" value="Chromosome B"/>
</dbReference>
<name>A0A9Q0N1Z0_9DIPT</name>
<dbReference type="PROSITE" id="PS51439">
    <property type="entry name" value="MENTAL"/>
    <property type="match status" value="1"/>
</dbReference>
<proteinExistence type="predicted"/>
<evidence type="ECO:0000256" key="1">
    <source>
        <dbReference type="ARBA" id="ARBA00004141"/>
    </source>
</evidence>
<dbReference type="PRINTS" id="PR00978">
    <property type="entry name" value="STARPROTEIN"/>
</dbReference>
<gene>
    <name evidence="7" type="primary">Start1</name>
    <name evidence="7" type="ORF">Bhyg_06267</name>
</gene>
<keyword evidence="4" id="KW-1133">Transmembrane helix</keyword>
<feature type="domain" description="MENTAL" evidence="6">
    <location>
        <begin position="54"/>
        <end position="228"/>
    </location>
</feature>
<reference evidence="7" key="1">
    <citation type="submission" date="2022-07" db="EMBL/GenBank/DDBJ databases">
        <authorList>
            <person name="Trinca V."/>
            <person name="Uliana J.V.C."/>
            <person name="Torres T.T."/>
            <person name="Ward R.J."/>
            <person name="Monesi N."/>
        </authorList>
    </citation>
    <scope>NUCLEOTIDE SEQUENCE</scope>
    <source>
        <strain evidence="7">HSMRA1968</strain>
        <tissue evidence="7">Whole embryos</tissue>
    </source>
</reference>
<dbReference type="InterPro" id="IPR002913">
    <property type="entry name" value="START_lipid-bd_dom"/>
</dbReference>
<comment type="caution">
    <text evidence="7">The sequence shown here is derived from an EMBL/GenBank/DDBJ whole genome shotgun (WGS) entry which is preliminary data.</text>
</comment>
<feature type="transmembrane region" description="Helical" evidence="4">
    <location>
        <begin position="104"/>
        <end position="125"/>
    </location>
</feature>
<evidence type="ECO:0000256" key="4">
    <source>
        <dbReference type="SAM" id="Phobius"/>
    </source>
</evidence>
<dbReference type="GO" id="GO:0005789">
    <property type="term" value="C:endoplasmic reticulum membrane"/>
    <property type="evidence" value="ECO:0007669"/>
    <property type="project" value="TreeGrafter"/>
</dbReference>
<dbReference type="GO" id="GO:0099044">
    <property type="term" value="P:vesicle tethering to endoplasmic reticulum"/>
    <property type="evidence" value="ECO:0007669"/>
    <property type="project" value="TreeGrafter"/>
</dbReference>
<evidence type="ECO:0000256" key="3">
    <source>
        <dbReference type="ARBA" id="ARBA00023136"/>
    </source>
</evidence>
<dbReference type="InterPro" id="IPR051869">
    <property type="entry name" value="STARD3"/>
</dbReference>
<dbReference type="Gene3D" id="3.30.530.20">
    <property type="match status" value="2"/>
</dbReference>
<evidence type="ECO:0000313" key="8">
    <source>
        <dbReference type="Proteomes" id="UP001151699"/>
    </source>
</evidence>
<dbReference type="Pfam" id="PF10457">
    <property type="entry name" value="MENTAL"/>
    <property type="match status" value="1"/>
</dbReference>
<feature type="domain" description="START" evidence="5">
    <location>
        <begin position="261"/>
        <end position="558"/>
    </location>
</feature>
<evidence type="ECO:0000259" key="6">
    <source>
        <dbReference type="PROSITE" id="PS51439"/>
    </source>
</evidence>
<dbReference type="AlphaFoldDB" id="A0A9Q0N1Z0"/>
<dbReference type="PROSITE" id="PS50848">
    <property type="entry name" value="START"/>
    <property type="match status" value="1"/>
</dbReference>
<sequence length="568" mass="64755">MPQDERDVRFAAHSIYQNMPRAYPPIDFSRSQSHSINFVTEDFLAGYMEDGRRMSVVRRFFCLFVTFDLFFISLLWLICILITGDNIYNALKTQILHYSIYTSLFDIVMAAICRFTVLILFYALLYINHWSIIALSTSGSCAFLIAKVFFFNWVDAPQPVFQVLLIVTSFVLSWGEAWFLDCKVIPQEAIARNYMLAATPYLNDDRAPLMAPFLNSLPPESIANFYSPYDSCHNSDEEDDQDDEYRNMGKECVRKAFNLLEASDWSIEKVTSKGDTIKSTQRDKLGKVFRLTARIHFPAKKLLEHLFYKIEDIPKWNPTILESKIIKKIDTHTDISYQATAGAGSGLIKSRDFVNLRCWHVCRDGNIINDSDSSSSEETGSVTLAVTSNQNDSDEECLLKEVAVDKLQKSTSELNINESKDGSLPRTTALSKSLGAKAFFDEDFHSGDECFEDAENDDKSSVGRNSILKPSGKVYVSAAISIPYGGVPTSTKFTRGENLLSCWAMREVEGKEDTCIFEWLLCLDLKGYFPRRLLDATYTSFMQDYMVFLRKYCAEINRKKSHKHRVNS</sequence>
<dbReference type="InterPro" id="IPR019498">
    <property type="entry name" value="MENTAL"/>
</dbReference>
<feature type="transmembrane region" description="Helical" evidence="4">
    <location>
        <begin position="132"/>
        <end position="154"/>
    </location>
</feature>
<evidence type="ECO:0000256" key="2">
    <source>
        <dbReference type="ARBA" id="ARBA00022692"/>
    </source>
</evidence>
<dbReference type="Pfam" id="PF01852">
    <property type="entry name" value="START"/>
    <property type="match status" value="2"/>
</dbReference>
<dbReference type="PANTHER" id="PTHR46121:SF4">
    <property type="entry name" value="STEROIDOGENIC ACUTE REGULATORY PROTEIN-LIKE"/>
    <property type="match status" value="1"/>
</dbReference>
<dbReference type="SUPFAM" id="SSF55961">
    <property type="entry name" value="Bet v1-like"/>
    <property type="match status" value="1"/>
</dbReference>
<dbReference type="InterPro" id="IPR023393">
    <property type="entry name" value="START-like_dom_sf"/>
</dbReference>
<dbReference type="GO" id="GO:0008289">
    <property type="term" value="F:lipid binding"/>
    <property type="evidence" value="ECO:0007669"/>
    <property type="project" value="InterPro"/>
</dbReference>
<dbReference type="GO" id="GO:0031902">
    <property type="term" value="C:late endosome membrane"/>
    <property type="evidence" value="ECO:0007669"/>
    <property type="project" value="TreeGrafter"/>
</dbReference>
<dbReference type="GO" id="GO:0140284">
    <property type="term" value="C:endoplasmic reticulum-endosome membrane contact site"/>
    <property type="evidence" value="ECO:0007669"/>
    <property type="project" value="TreeGrafter"/>
</dbReference>
<comment type="subcellular location">
    <subcellularLocation>
        <location evidence="1">Membrane</location>
        <topology evidence="1">Multi-pass membrane protein</topology>
    </subcellularLocation>
</comment>
<feature type="transmembrane region" description="Helical" evidence="4">
    <location>
        <begin position="60"/>
        <end position="84"/>
    </location>
</feature>
<evidence type="ECO:0000259" key="5">
    <source>
        <dbReference type="PROSITE" id="PS50848"/>
    </source>
</evidence>